<dbReference type="PANTHER" id="PTHR47186:SF63">
    <property type="entry name" value="C-JID DOMAIN-CONTAINING PROTEIN"/>
    <property type="match status" value="1"/>
</dbReference>
<dbReference type="PANTHER" id="PTHR47186">
    <property type="entry name" value="LEUCINE-RICH REPEAT-CONTAINING PROTEIN 57"/>
    <property type="match status" value="1"/>
</dbReference>
<evidence type="ECO:0000313" key="4">
    <source>
        <dbReference type="EMBL" id="PRQ22456.1"/>
    </source>
</evidence>
<proteinExistence type="predicted"/>
<dbReference type="Gene3D" id="3.80.10.10">
    <property type="entry name" value="Ribonuclease Inhibitor"/>
    <property type="match status" value="2"/>
</dbReference>
<accession>A0A2P6PKL4</accession>
<evidence type="ECO:0000313" key="5">
    <source>
        <dbReference type="Proteomes" id="UP000238479"/>
    </source>
</evidence>
<dbReference type="EMBL" id="PDCK01000044">
    <property type="protein sequence ID" value="PRQ22456.1"/>
    <property type="molecule type" value="Genomic_DNA"/>
</dbReference>
<sequence length="482" mass="55266">MESLKTLILSGCSNIKKIPEFSRNMECLSELCLDRTAIEKLPDSIQYLCGLSFLDLSNCKNLFCLPSTINRLTRCQKLGGPDKSVRELDFLPANVASITPVTELPSSVFSISDHVKDSSSHGYEVIQESLFEFLPSGLMQMAYEEPTSFRLSLSGLGNLTDLNISDCNLDDRAFVNNFGWLPCLVALNLSGNDFIKLPPTIRWLNKLENVNLENCKRLEDLSNLPSNSKLDVRADGCSSLRILFDISNYNRLEESYFSFINCFKLNEDRGRSNIAFEMLKIVLHQAISTTKETFQIVFPGSEIPRWFKHQSRKDSLGVCILPPRPYSSRFMGFALCAVFVLNDERHQVDELEIHHFKTFKATHNLVCYLKLNGKELEVCGRQPAFRFSEEFCQVESDHRWVFYVSSDKYFGIEEHDRCSQIELLFEARGPGLKVKVCGLRLIFEQDVHELMKGCRHTQAYGRHGYVRRYECDCWVDGYLYSI</sequence>
<dbReference type="AlphaFoldDB" id="A0A2P6PKL4"/>
<name>A0A2P6PKL4_ROSCH</name>
<dbReference type="Proteomes" id="UP000238479">
    <property type="component" value="Chromosome 6"/>
</dbReference>
<comment type="caution">
    <text evidence="4">The sequence shown here is derived from an EMBL/GenBank/DDBJ whole genome shotgun (WGS) entry which is preliminary data.</text>
</comment>
<keyword evidence="2" id="KW-0677">Repeat</keyword>
<evidence type="ECO:0000259" key="3">
    <source>
        <dbReference type="Pfam" id="PF20160"/>
    </source>
</evidence>
<dbReference type="InterPro" id="IPR045344">
    <property type="entry name" value="C-JID"/>
</dbReference>
<keyword evidence="5" id="KW-1185">Reference proteome</keyword>
<protein>
    <submittedName>
        <fullName evidence="4">Putative leucine-rich repeat domain, L domain-containing protein</fullName>
    </submittedName>
</protein>
<dbReference type="Gramene" id="PRQ22456">
    <property type="protein sequence ID" value="PRQ22456"/>
    <property type="gene ID" value="RchiOBHm_Chr6g0250511"/>
</dbReference>
<dbReference type="SUPFAM" id="SSF52058">
    <property type="entry name" value="L domain-like"/>
    <property type="match status" value="1"/>
</dbReference>
<reference evidence="4 5" key="1">
    <citation type="journal article" date="2018" name="Nat. Genet.">
        <title>The Rosa genome provides new insights in the design of modern roses.</title>
        <authorList>
            <person name="Bendahmane M."/>
        </authorList>
    </citation>
    <scope>NUCLEOTIDE SEQUENCE [LARGE SCALE GENOMIC DNA]</scope>
    <source>
        <strain evidence="5">cv. Old Blush</strain>
    </source>
</reference>
<evidence type="ECO:0000256" key="1">
    <source>
        <dbReference type="ARBA" id="ARBA00022614"/>
    </source>
</evidence>
<dbReference type="Pfam" id="PF20160">
    <property type="entry name" value="C-JID"/>
    <property type="match status" value="1"/>
</dbReference>
<evidence type="ECO:0000256" key="2">
    <source>
        <dbReference type="ARBA" id="ARBA00022737"/>
    </source>
</evidence>
<feature type="domain" description="C-JID" evidence="3">
    <location>
        <begin position="298"/>
        <end position="447"/>
    </location>
</feature>
<dbReference type="InterPro" id="IPR032675">
    <property type="entry name" value="LRR_dom_sf"/>
</dbReference>
<keyword evidence="1" id="KW-0433">Leucine-rich repeat</keyword>
<dbReference type="OMA" id="FENINWM"/>
<gene>
    <name evidence="4" type="ORF">RchiOBHm_Chr6g0250511</name>
</gene>
<organism evidence="4 5">
    <name type="scientific">Rosa chinensis</name>
    <name type="common">China rose</name>
    <dbReference type="NCBI Taxonomy" id="74649"/>
    <lineage>
        <taxon>Eukaryota</taxon>
        <taxon>Viridiplantae</taxon>
        <taxon>Streptophyta</taxon>
        <taxon>Embryophyta</taxon>
        <taxon>Tracheophyta</taxon>
        <taxon>Spermatophyta</taxon>
        <taxon>Magnoliopsida</taxon>
        <taxon>eudicotyledons</taxon>
        <taxon>Gunneridae</taxon>
        <taxon>Pentapetalae</taxon>
        <taxon>rosids</taxon>
        <taxon>fabids</taxon>
        <taxon>Rosales</taxon>
        <taxon>Rosaceae</taxon>
        <taxon>Rosoideae</taxon>
        <taxon>Rosoideae incertae sedis</taxon>
        <taxon>Rosa</taxon>
    </lineage>
</organism>